<proteinExistence type="inferred from homology"/>
<dbReference type="Pfam" id="PF02608">
    <property type="entry name" value="Bmp"/>
    <property type="match status" value="1"/>
</dbReference>
<dbReference type="InterPro" id="IPR003760">
    <property type="entry name" value="PnrA-like"/>
</dbReference>
<feature type="domain" description="ABC transporter substrate-binding protein PnrA-like" evidence="8">
    <location>
        <begin position="50"/>
        <end position="327"/>
    </location>
</feature>
<dbReference type="PANTHER" id="PTHR34296:SF2">
    <property type="entry name" value="ABC TRANSPORTER GUANOSINE-BINDING PROTEIN NUPN"/>
    <property type="match status" value="1"/>
</dbReference>
<feature type="signal peptide" evidence="7">
    <location>
        <begin position="1"/>
        <end position="23"/>
    </location>
</feature>
<evidence type="ECO:0000256" key="7">
    <source>
        <dbReference type="SAM" id="SignalP"/>
    </source>
</evidence>
<organism evidence="9 10">
    <name type="scientific">Microbacterium invictum</name>
    <dbReference type="NCBI Taxonomy" id="515415"/>
    <lineage>
        <taxon>Bacteria</taxon>
        <taxon>Bacillati</taxon>
        <taxon>Actinomycetota</taxon>
        <taxon>Actinomycetes</taxon>
        <taxon>Micrococcales</taxon>
        <taxon>Microbacteriaceae</taxon>
        <taxon>Microbacterium</taxon>
    </lineage>
</organism>
<keyword evidence="5" id="KW-0472">Membrane</keyword>
<keyword evidence="3" id="KW-1003">Cell membrane</keyword>
<dbReference type="CDD" id="cd06354">
    <property type="entry name" value="PBP1_PrnA-like"/>
    <property type="match status" value="1"/>
</dbReference>
<keyword evidence="6" id="KW-0449">Lipoprotein</keyword>
<evidence type="ECO:0000313" key="10">
    <source>
        <dbReference type="Proteomes" id="UP000549113"/>
    </source>
</evidence>
<comment type="similarity">
    <text evidence="2">Belongs to the BMP lipoprotein family.</text>
</comment>
<dbReference type="SUPFAM" id="SSF53822">
    <property type="entry name" value="Periplasmic binding protein-like I"/>
    <property type="match status" value="1"/>
</dbReference>
<sequence length="379" mass="38505">MTISIPKKVLGVTGAAALLLALAGCGTAPEGDTSGAPEAVDDFLPCLISDEGGWNDKSFNQSAKEGMDRAAEELDVTPLEMESTSANDYAGNLETAVSEGCTFIVSVGFKLSADTITSALANPEIDYAIIDDWADNTGAKDDDGNDIGDQVTDAPNIKPLMFDTVQAAYLGGYAAAAWSAQSGVNKVGTVGGIPIPPVTIFMDGFIDGVAKYNEDKGAAVATLGWDVAAQNGSFTGGFEANDTAKQAMQGVLDQGADVLLPVGGPIYQSASAAIADGGSDAVILGVDSDLAVADPSVADQVLVSILKRIDSAVYEATLEAASGDFDVTPYVGTLENEGVGLSGFGAFESQLPAGLTDEIAALRDAIIAGDLEVTSPSSP</sequence>
<evidence type="ECO:0000256" key="3">
    <source>
        <dbReference type="ARBA" id="ARBA00022475"/>
    </source>
</evidence>
<dbReference type="Gene3D" id="3.40.50.2300">
    <property type="match status" value="2"/>
</dbReference>
<evidence type="ECO:0000256" key="6">
    <source>
        <dbReference type="ARBA" id="ARBA00023288"/>
    </source>
</evidence>
<reference evidence="9 10" key="1">
    <citation type="submission" date="2020-08" db="EMBL/GenBank/DDBJ databases">
        <title>Sequencing the genomes of 1000 actinobacteria strains.</title>
        <authorList>
            <person name="Klenk H.-P."/>
        </authorList>
    </citation>
    <scope>NUCLEOTIDE SEQUENCE [LARGE SCALE GENOMIC DNA]</scope>
    <source>
        <strain evidence="9 10">DSM 19600</strain>
    </source>
</reference>
<evidence type="ECO:0000256" key="4">
    <source>
        <dbReference type="ARBA" id="ARBA00022729"/>
    </source>
</evidence>
<feature type="chain" id="PRO_5041249926" evidence="7">
    <location>
        <begin position="24"/>
        <end position="379"/>
    </location>
</feature>
<gene>
    <name evidence="9" type="ORF">BKA10_001619</name>
</gene>
<dbReference type="RefSeq" id="WP_183499441.1">
    <property type="nucleotide sequence ID" value="NZ_BAABCO010000001.1"/>
</dbReference>
<dbReference type="PANTHER" id="PTHR34296">
    <property type="entry name" value="TRANSCRIPTIONAL ACTIVATOR PROTEIN MED"/>
    <property type="match status" value="1"/>
</dbReference>
<evidence type="ECO:0000256" key="2">
    <source>
        <dbReference type="ARBA" id="ARBA00008610"/>
    </source>
</evidence>
<evidence type="ECO:0000313" key="9">
    <source>
        <dbReference type="EMBL" id="MBB4139825.1"/>
    </source>
</evidence>
<dbReference type="EMBL" id="JACIFH010000001">
    <property type="protein sequence ID" value="MBB4139825.1"/>
    <property type="molecule type" value="Genomic_DNA"/>
</dbReference>
<comment type="caution">
    <text evidence="9">The sequence shown here is derived from an EMBL/GenBank/DDBJ whole genome shotgun (WGS) entry which is preliminary data.</text>
</comment>
<evidence type="ECO:0000256" key="1">
    <source>
        <dbReference type="ARBA" id="ARBA00004193"/>
    </source>
</evidence>
<comment type="subcellular location">
    <subcellularLocation>
        <location evidence="1">Cell membrane</location>
        <topology evidence="1">Lipid-anchor</topology>
    </subcellularLocation>
</comment>
<keyword evidence="10" id="KW-1185">Reference proteome</keyword>
<dbReference type="AlphaFoldDB" id="A0AA40SP46"/>
<evidence type="ECO:0000259" key="8">
    <source>
        <dbReference type="Pfam" id="PF02608"/>
    </source>
</evidence>
<dbReference type="PROSITE" id="PS51257">
    <property type="entry name" value="PROKAR_LIPOPROTEIN"/>
    <property type="match status" value="1"/>
</dbReference>
<evidence type="ECO:0000256" key="5">
    <source>
        <dbReference type="ARBA" id="ARBA00023136"/>
    </source>
</evidence>
<accession>A0AA40SP46</accession>
<dbReference type="InterPro" id="IPR028082">
    <property type="entry name" value="Peripla_BP_I"/>
</dbReference>
<protein>
    <submittedName>
        <fullName evidence="9">Basic membrane protein A</fullName>
    </submittedName>
</protein>
<dbReference type="InterPro" id="IPR008107">
    <property type="entry name" value="Mycoplasma_p48"/>
</dbReference>
<keyword evidence="4 7" id="KW-0732">Signal</keyword>
<dbReference type="InterPro" id="IPR050957">
    <property type="entry name" value="BMP_lipoprotein"/>
</dbReference>
<dbReference type="GO" id="GO:0005886">
    <property type="term" value="C:plasma membrane"/>
    <property type="evidence" value="ECO:0007669"/>
    <property type="project" value="UniProtKB-SubCell"/>
</dbReference>
<dbReference type="PRINTS" id="PR01733">
    <property type="entry name" value="LIPPROTEIN48"/>
</dbReference>
<name>A0AA40SP46_9MICO</name>
<dbReference type="Proteomes" id="UP000549113">
    <property type="component" value="Unassembled WGS sequence"/>
</dbReference>